<evidence type="ECO:0000256" key="1">
    <source>
        <dbReference type="ARBA" id="ARBA00004141"/>
    </source>
</evidence>
<dbReference type="Gene3D" id="3.30.750.24">
    <property type="entry name" value="STAS domain"/>
    <property type="match status" value="1"/>
</dbReference>
<feature type="domain" description="STAS" evidence="7">
    <location>
        <begin position="492"/>
        <end position="607"/>
    </location>
</feature>
<gene>
    <name evidence="8" type="primary">sulP</name>
    <name evidence="8" type="ORF">I2H36_17850</name>
</gene>
<evidence type="ECO:0000256" key="6">
    <source>
        <dbReference type="SAM" id="Phobius"/>
    </source>
</evidence>
<feature type="transmembrane region" description="Helical" evidence="6">
    <location>
        <begin position="406"/>
        <end position="424"/>
    </location>
</feature>
<feature type="transmembrane region" description="Helical" evidence="6">
    <location>
        <begin position="380"/>
        <end position="400"/>
    </location>
</feature>
<reference evidence="8 9" key="1">
    <citation type="submission" date="2020-11" db="EMBL/GenBank/DDBJ databases">
        <authorList>
            <person name="Kim M.K."/>
        </authorList>
    </citation>
    <scope>NUCLEOTIDE SEQUENCE [LARGE SCALE GENOMIC DNA]</scope>
    <source>
        <strain evidence="8 9">BT290</strain>
    </source>
</reference>
<name>A0ABS0HWR5_9HYPH</name>
<dbReference type="EMBL" id="JADQDN010000013">
    <property type="protein sequence ID" value="MBF9197902.1"/>
    <property type="molecule type" value="Genomic_DNA"/>
</dbReference>
<evidence type="ECO:0000256" key="2">
    <source>
        <dbReference type="ARBA" id="ARBA00022692"/>
    </source>
</evidence>
<evidence type="ECO:0000256" key="5">
    <source>
        <dbReference type="SAM" id="MobiDB-lite"/>
    </source>
</evidence>
<dbReference type="NCBIfam" id="TIGR00815">
    <property type="entry name" value="sulP"/>
    <property type="match status" value="1"/>
</dbReference>
<proteinExistence type="predicted"/>
<feature type="transmembrane region" description="Helical" evidence="6">
    <location>
        <begin position="77"/>
        <end position="94"/>
    </location>
</feature>
<feature type="transmembrane region" description="Helical" evidence="6">
    <location>
        <begin position="100"/>
        <end position="119"/>
    </location>
</feature>
<comment type="caution">
    <text evidence="8">The sequence shown here is derived from an EMBL/GenBank/DDBJ whole genome shotgun (WGS) entry which is preliminary data.</text>
</comment>
<feature type="transmembrane region" description="Helical" evidence="6">
    <location>
        <begin position="126"/>
        <end position="146"/>
    </location>
</feature>
<keyword evidence="3 6" id="KW-1133">Transmembrane helix</keyword>
<dbReference type="InterPro" id="IPR002645">
    <property type="entry name" value="STAS_dom"/>
</dbReference>
<feature type="region of interest" description="Disordered" evidence="5">
    <location>
        <begin position="1"/>
        <end position="45"/>
    </location>
</feature>
<keyword evidence="4 6" id="KW-0472">Membrane</keyword>
<dbReference type="Pfam" id="PF01740">
    <property type="entry name" value="STAS"/>
    <property type="match status" value="1"/>
</dbReference>
<evidence type="ECO:0000256" key="3">
    <source>
        <dbReference type="ARBA" id="ARBA00022989"/>
    </source>
</evidence>
<dbReference type="Proteomes" id="UP000611708">
    <property type="component" value="Unassembled WGS sequence"/>
</dbReference>
<dbReference type="InterPro" id="IPR011547">
    <property type="entry name" value="SLC26A/SulP_dom"/>
</dbReference>
<feature type="transmembrane region" description="Helical" evidence="6">
    <location>
        <begin position="436"/>
        <end position="468"/>
    </location>
</feature>
<evidence type="ECO:0000259" key="7">
    <source>
        <dbReference type="PROSITE" id="PS50801"/>
    </source>
</evidence>
<feature type="transmembrane region" description="Helical" evidence="6">
    <location>
        <begin position="257"/>
        <end position="275"/>
    </location>
</feature>
<sequence length="611" mass="64247">MVGTHPINPSLRSQTGAKPAAPADGGAATGSLGARSPGNQPATSATHGIRHEALWLRWMPGLRTLVRYEPGWLRHDLVAGLVLATMLVPVGIAYAVASGLPGICGLYATIIPLLVYAVFGPSRILVLGPDSALAAVILGVVLPLSNGDPQRAVALAGMMALVSGTVLILAGLARLGFVTELLSKPIRYGYMNGIALTVLISQLPKLFGFSVETTGPLRDLWAIGEAILAGRMNWVALAVGLGTLATILLLRGSKRVPGLLVAVIGATVLVAILDLTERHGVAALGSLPQGLPGFAIPWIGVNDIVPVLIGGCAVAMVSFADTSVLSRAYAARTGTKVNPNQEMAGLGAANLATSFFQGFPISSSSSRTPVAEAAGARTQLTGIVGALAIVLLLVVAPNLLRDLPTSALAAVVIASAIGLFELAELKRIYHIQRWEFWLSVACFVGVAVFGAIPGIGIAIVIAVIEFLWDGWRPYSAVLGRPADVEGYHDITRYPEARRIPGLVLFRWDAPLFFANAELFRERVLAAVTESPTPVRGVVVAAGPVTSIDVTAADALAELDQALQARSIDFYFAELKDPVKDKLRRFGLYDQFGETRFFPTIDAAVSRYNGTT</sequence>
<dbReference type="Pfam" id="PF00916">
    <property type="entry name" value="Sulfate_transp"/>
    <property type="match status" value="1"/>
</dbReference>
<evidence type="ECO:0000313" key="9">
    <source>
        <dbReference type="Proteomes" id="UP000611708"/>
    </source>
</evidence>
<dbReference type="CDD" id="cd07042">
    <property type="entry name" value="STAS_SulP_like_sulfate_transporter"/>
    <property type="match status" value="1"/>
</dbReference>
<evidence type="ECO:0000313" key="8">
    <source>
        <dbReference type="EMBL" id="MBF9197902.1"/>
    </source>
</evidence>
<accession>A0ABS0HWR5</accession>
<keyword evidence="9" id="KW-1185">Reference proteome</keyword>
<dbReference type="SUPFAM" id="SSF52091">
    <property type="entry name" value="SpoIIaa-like"/>
    <property type="match status" value="1"/>
</dbReference>
<dbReference type="InterPro" id="IPR001902">
    <property type="entry name" value="SLC26A/SulP_fam"/>
</dbReference>
<protein>
    <submittedName>
        <fullName evidence="8">Sulfate permease</fullName>
    </submittedName>
</protein>
<feature type="transmembrane region" description="Helical" evidence="6">
    <location>
        <begin position="189"/>
        <end position="211"/>
    </location>
</feature>
<organism evidence="8 9">
    <name type="scientific">Microvirga terrestris</name>
    <dbReference type="NCBI Taxonomy" id="2791024"/>
    <lineage>
        <taxon>Bacteria</taxon>
        <taxon>Pseudomonadati</taxon>
        <taxon>Pseudomonadota</taxon>
        <taxon>Alphaproteobacteria</taxon>
        <taxon>Hyphomicrobiales</taxon>
        <taxon>Methylobacteriaceae</taxon>
        <taxon>Microvirga</taxon>
    </lineage>
</organism>
<feature type="transmembrane region" description="Helical" evidence="6">
    <location>
        <begin position="152"/>
        <end position="177"/>
    </location>
</feature>
<feature type="transmembrane region" description="Helical" evidence="6">
    <location>
        <begin position="295"/>
        <end position="319"/>
    </location>
</feature>
<feature type="compositionally biased region" description="Low complexity" evidence="5">
    <location>
        <begin position="15"/>
        <end position="30"/>
    </location>
</feature>
<keyword evidence="2 6" id="KW-0812">Transmembrane</keyword>
<dbReference type="PROSITE" id="PS50801">
    <property type="entry name" value="STAS"/>
    <property type="match status" value="1"/>
</dbReference>
<comment type="subcellular location">
    <subcellularLocation>
        <location evidence="1">Membrane</location>
        <topology evidence="1">Multi-pass membrane protein</topology>
    </subcellularLocation>
</comment>
<evidence type="ECO:0000256" key="4">
    <source>
        <dbReference type="ARBA" id="ARBA00023136"/>
    </source>
</evidence>
<dbReference type="InterPro" id="IPR036513">
    <property type="entry name" value="STAS_dom_sf"/>
</dbReference>
<dbReference type="PANTHER" id="PTHR11814">
    <property type="entry name" value="SULFATE TRANSPORTER"/>
    <property type="match status" value="1"/>
</dbReference>
<feature type="transmembrane region" description="Helical" evidence="6">
    <location>
        <begin position="231"/>
        <end position="250"/>
    </location>
</feature>